<evidence type="ECO:0000256" key="1">
    <source>
        <dbReference type="SAM" id="Phobius"/>
    </source>
</evidence>
<dbReference type="AlphaFoldDB" id="A0AAW0V2B2"/>
<reference evidence="2 3" key="1">
    <citation type="submission" date="2023-03" db="EMBL/GenBank/DDBJ databases">
        <title>High-quality genome of Scylla paramamosain provides insights in environmental adaptation.</title>
        <authorList>
            <person name="Zhang L."/>
        </authorList>
    </citation>
    <scope>NUCLEOTIDE SEQUENCE [LARGE SCALE GENOMIC DNA]</scope>
    <source>
        <strain evidence="2">LZ_2023a</strain>
        <tissue evidence="2">Muscle</tissue>
    </source>
</reference>
<gene>
    <name evidence="2" type="ORF">O3P69_001537</name>
</gene>
<dbReference type="EMBL" id="JARAKH010000003">
    <property type="protein sequence ID" value="KAK8405022.1"/>
    <property type="molecule type" value="Genomic_DNA"/>
</dbReference>
<sequence length="66" mass="7461">MAALENKNLVFTYVILIGFLIVLYMVLEGIVTVKMDGTEKTSLIYTYGILLGFLVVLYLFLQGSFF</sequence>
<proteinExistence type="predicted"/>
<feature type="transmembrane region" description="Helical" evidence="1">
    <location>
        <begin position="43"/>
        <end position="61"/>
    </location>
</feature>
<dbReference type="Proteomes" id="UP001487740">
    <property type="component" value="Unassembled WGS sequence"/>
</dbReference>
<feature type="transmembrane region" description="Helical" evidence="1">
    <location>
        <begin position="12"/>
        <end position="31"/>
    </location>
</feature>
<protein>
    <submittedName>
        <fullName evidence="2">Uncharacterized protein</fullName>
    </submittedName>
</protein>
<keyword evidence="3" id="KW-1185">Reference proteome</keyword>
<comment type="caution">
    <text evidence="2">The sequence shown here is derived from an EMBL/GenBank/DDBJ whole genome shotgun (WGS) entry which is preliminary data.</text>
</comment>
<name>A0AAW0V2B2_SCYPA</name>
<keyword evidence="1" id="KW-0812">Transmembrane</keyword>
<keyword evidence="1" id="KW-1133">Transmembrane helix</keyword>
<keyword evidence="1" id="KW-0472">Membrane</keyword>
<organism evidence="2 3">
    <name type="scientific">Scylla paramamosain</name>
    <name type="common">Mud crab</name>
    <dbReference type="NCBI Taxonomy" id="85552"/>
    <lineage>
        <taxon>Eukaryota</taxon>
        <taxon>Metazoa</taxon>
        <taxon>Ecdysozoa</taxon>
        <taxon>Arthropoda</taxon>
        <taxon>Crustacea</taxon>
        <taxon>Multicrustacea</taxon>
        <taxon>Malacostraca</taxon>
        <taxon>Eumalacostraca</taxon>
        <taxon>Eucarida</taxon>
        <taxon>Decapoda</taxon>
        <taxon>Pleocyemata</taxon>
        <taxon>Brachyura</taxon>
        <taxon>Eubrachyura</taxon>
        <taxon>Portunoidea</taxon>
        <taxon>Portunidae</taxon>
        <taxon>Portuninae</taxon>
        <taxon>Scylla</taxon>
    </lineage>
</organism>
<accession>A0AAW0V2B2</accession>
<evidence type="ECO:0000313" key="3">
    <source>
        <dbReference type="Proteomes" id="UP001487740"/>
    </source>
</evidence>
<evidence type="ECO:0000313" key="2">
    <source>
        <dbReference type="EMBL" id="KAK8405022.1"/>
    </source>
</evidence>